<accession>A0A1G7EDN7</accession>
<organism evidence="1 2">
    <name type="scientific">Belnapia rosea</name>
    <dbReference type="NCBI Taxonomy" id="938405"/>
    <lineage>
        <taxon>Bacteria</taxon>
        <taxon>Pseudomonadati</taxon>
        <taxon>Pseudomonadota</taxon>
        <taxon>Alphaproteobacteria</taxon>
        <taxon>Acetobacterales</taxon>
        <taxon>Roseomonadaceae</taxon>
        <taxon>Belnapia</taxon>
    </lineage>
</organism>
<sequence>MAWRMHTLPRCRAAASSVSHPVANHEAFQNQPACALVLRRTDSRNTSQFGDPSAKDTGAVKAGLERGLAYDPGRGVVIRVAEVGPHAAKQHRHLTFRRLDSGWEVVLVVWFLASSGSGHCRCRHPALQPVSAQGDEACNWCRGKAGQDPERVNHARARVPTHDL</sequence>
<keyword evidence="2" id="KW-1185">Reference proteome</keyword>
<evidence type="ECO:0000313" key="2">
    <source>
        <dbReference type="Proteomes" id="UP000198925"/>
    </source>
</evidence>
<protein>
    <submittedName>
        <fullName evidence="1">Uncharacterized protein</fullName>
    </submittedName>
</protein>
<dbReference type="Proteomes" id="UP000198925">
    <property type="component" value="Unassembled WGS sequence"/>
</dbReference>
<dbReference type="AlphaFoldDB" id="A0A1G7EDN7"/>
<dbReference type="EMBL" id="FMZX01000072">
    <property type="protein sequence ID" value="SDE61774.1"/>
    <property type="molecule type" value="Genomic_DNA"/>
</dbReference>
<proteinExistence type="predicted"/>
<name>A0A1G7EDN7_9PROT</name>
<evidence type="ECO:0000313" key="1">
    <source>
        <dbReference type="EMBL" id="SDE61774.1"/>
    </source>
</evidence>
<gene>
    <name evidence="1" type="ORF">SAMN04487779_10722</name>
</gene>
<reference evidence="1 2" key="1">
    <citation type="submission" date="2016-10" db="EMBL/GenBank/DDBJ databases">
        <authorList>
            <person name="de Groot N.N."/>
        </authorList>
    </citation>
    <scope>NUCLEOTIDE SEQUENCE [LARGE SCALE GENOMIC DNA]</scope>
    <source>
        <strain evidence="1 2">CPCC 100156</strain>
    </source>
</reference>